<keyword evidence="10" id="KW-0472">Membrane</keyword>
<keyword evidence="7" id="KW-0829">Tyrosine-protein kinase</keyword>
<feature type="transmembrane region" description="Helical" evidence="10">
    <location>
        <begin position="506"/>
        <end position="529"/>
    </location>
</feature>
<dbReference type="InterPro" id="IPR032807">
    <property type="entry name" value="GNVR"/>
</dbReference>
<evidence type="ECO:0000313" key="14">
    <source>
        <dbReference type="Proteomes" id="UP000474777"/>
    </source>
</evidence>
<dbReference type="RefSeq" id="WP_163913459.1">
    <property type="nucleotide sequence ID" value="NZ_JAAGWD010000002.1"/>
</dbReference>
<evidence type="ECO:0000313" key="13">
    <source>
        <dbReference type="EMBL" id="NEM97260.1"/>
    </source>
</evidence>
<dbReference type="EC" id="2.7.10.2" evidence="2"/>
<reference evidence="13 14" key="1">
    <citation type="submission" date="2020-02" db="EMBL/GenBank/DDBJ databases">
        <authorList>
            <person name="Kim M.K."/>
        </authorList>
    </citation>
    <scope>NUCLEOTIDE SEQUENCE [LARGE SCALE GENOMIC DNA]</scope>
    <source>
        <strain evidence="13 14">BT327</strain>
    </source>
</reference>
<keyword evidence="4" id="KW-0547">Nucleotide-binding</keyword>
<dbReference type="EMBL" id="JAAGWD010000002">
    <property type="protein sequence ID" value="NEM97260.1"/>
    <property type="molecule type" value="Genomic_DNA"/>
</dbReference>
<dbReference type="PANTHER" id="PTHR32309">
    <property type="entry name" value="TYROSINE-PROTEIN KINASE"/>
    <property type="match status" value="1"/>
</dbReference>
<organism evidence="13 14">
    <name type="scientific">Pontibacter burrus</name>
    <dbReference type="NCBI Taxonomy" id="2704466"/>
    <lineage>
        <taxon>Bacteria</taxon>
        <taxon>Pseudomonadati</taxon>
        <taxon>Bacteroidota</taxon>
        <taxon>Cytophagia</taxon>
        <taxon>Cytophagales</taxon>
        <taxon>Hymenobacteraceae</taxon>
        <taxon>Pontibacter</taxon>
    </lineage>
</organism>
<evidence type="ECO:0000259" key="12">
    <source>
        <dbReference type="Pfam" id="PF13807"/>
    </source>
</evidence>
<dbReference type="InterPro" id="IPR025669">
    <property type="entry name" value="AAA_dom"/>
</dbReference>
<keyword evidence="10" id="KW-1133">Transmembrane helix</keyword>
<dbReference type="GO" id="GO:0005886">
    <property type="term" value="C:plasma membrane"/>
    <property type="evidence" value="ECO:0007669"/>
    <property type="project" value="TreeGrafter"/>
</dbReference>
<dbReference type="Pfam" id="PF13614">
    <property type="entry name" value="AAA_31"/>
    <property type="match status" value="1"/>
</dbReference>
<dbReference type="Gene3D" id="3.40.50.300">
    <property type="entry name" value="P-loop containing nucleotide triphosphate hydrolases"/>
    <property type="match status" value="1"/>
</dbReference>
<comment type="caution">
    <text evidence="13">The sequence shown here is derived from an EMBL/GenBank/DDBJ whole genome shotgun (WGS) entry which is preliminary data.</text>
</comment>
<evidence type="ECO:0000256" key="2">
    <source>
        <dbReference type="ARBA" id="ARBA00011903"/>
    </source>
</evidence>
<evidence type="ECO:0000256" key="4">
    <source>
        <dbReference type="ARBA" id="ARBA00022741"/>
    </source>
</evidence>
<dbReference type="SUPFAM" id="SSF52540">
    <property type="entry name" value="P-loop containing nucleoside triphosphate hydrolases"/>
    <property type="match status" value="1"/>
</dbReference>
<evidence type="ECO:0000256" key="8">
    <source>
        <dbReference type="ARBA" id="ARBA00051245"/>
    </source>
</evidence>
<dbReference type="GO" id="GO:0004715">
    <property type="term" value="F:non-membrane spanning protein tyrosine kinase activity"/>
    <property type="evidence" value="ECO:0007669"/>
    <property type="project" value="UniProtKB-EC"/>
</dbReference>
<keyword evidence="3 13" id="KW-0808">Transferase</keyword>
<comment type="catalytic activity">
    <reaction evidence="8">
        <text>L-tyrosyl-[protein] + ATP = O-phospho-L-tyrosyl-[protein] + ADP + H(+)</text>
        <dbReference type="Rhea" id="RHEA:10596"/>
        <dbReference type="Rhea" id="RHEA-COMP:10136"/>
        <dbReference type="Rhea" id="RHEA-COMP:20101"/>
        <dbReference type="ChEBI" id="CHEBI:15378"/>
        <dbReference type="ChEBI" id="CHEBI:30616"/>
        <dbReference type="ChEBI" id="CHEBI:46858"/>
        <dbReference type="ChEBI" id="CHEBI:61978"/>
        <dbReference type="ChEBI" id="CHEBI:456216"/>
        <dbReference type="EC" id="2.7.10.2"/>
    </reaction>
</comment>
<evidence type="ECO:0000256" key="7">
    <source>
        <dbReference type="ARBA" id="ARBA00023137"/>
    </source>
</evidence>
<dbReference type="InterPro" id="IPR005702">
    <property type="entry name" value="Wzc-like_C"/>
</dbReference>
<evidence type="ECO:0000256" key="5">
    <source>
        <dbReference type="ARBA" id="ARBA00022777"/>
    </source>
</evidence>
<dbReference type="InterPro" id="IPR027417">
    <property type="entry name" value="P-loop_NTPase"/>
</dbReference>
<feature type="domain" description="AAA" evidence="11">
    <location>
        <begin position="591"/>
        <end position="734"/>
    </location>
</feature>
<evidence type="ECO:0000256" key="3">
    <source>
        <dbReference type="ARBA" id="ARBA00022679"/>
    </source>
</evidence>
<dbReference type="Pfam" id="PF13807">
    <property type="entry name" value="GNVR"/>
    <property type="match status" value="1"/>
</dbReference>
<evidence type="ECO:0000256" key="1">
    <source>
        <dbReference type="ARBA" id="ARBA00007316"/>
    </source>
</evidence>
<proteinExistence type="inferred from homology"/>
<dbReference type="GO" id="GO:0005524">
    <property type="term" value="F:ATP binding"/>
    <property type="evidence" value="ECO:0007669"/>
    <property type="project" value="UniProtKB-KW"/>
</dbReference>
<keyword evidence="10" id="KW-0812">Transmembrane</keyword>
<evidence type="ECO:0000259" key="11">
    <source>
        <dbReference type="Pfam" id="PF13614"/>
    </source>
</evidence>
<gene>
    <name evidence="13" type="ORF">GXP69_06105</name>
</gene>
<feature type="coiled-coil region" evidence="9">
    <location>
        <begin position="268"/>
        <end position="309"/>
    </location>
</feature>
<comment type="similarity">
    <text evidence="1">Belongs to the CpsD/CapB family.</text>
</comment>
<evidence type="ECO:0000256" key="9">
    <source>
        <dbReference type="SAM" id="Coils"/>
    </source>
</evidence>
<dbReference type="AlphaFoldDB" id="A0A6B3LUR6"/>
<name>A0A6B3LUR6_9BACT</name>
<feature type="domain" description="Tyrosine-protein kinase G-rich" evidence="12">
    <location>
        <begin position="448"/>
        <end position="520"/>
    </location>
</feature>
<accession>A0A6B3LUR6</accession>
<keyword evidence="6" id="KW-0067">ATP-binding</keyword>
<keyword evidence="9" id="KW-0175">Coiled coil</keyword>
<dbReference type="InterPro" id="IPR050445">
    <property type="entry name" value="Bact_polysacc_biosynth/exp"/>
</dbReference>
<dbReference type="PANTHER" id="PTHR32309:SF13">
    <property type="entry name" value="FERRIC ENTEROBACTIN TRANSPORT PROTEIN FEPE"/>
    <property type="match status" value="1"/>
</dbReference>
<dbReference type="Proteomes" id="UP000474777">
    <property type="component" value="Unassembled WGS sequence"/>
</dbReference>
<protein>
    <recommendedName>
        <fullName evidence="2">non-specific protein-tyrosine kinase</fullName>
        <ecNumber evidence="2">2.7.10.2</ecNumber>
    </recommendedName>
</protein>
<feature type="transmembrane region" description="Helical" evidence="10">
    <location>
        <begin position="36"/>
        <end position="55"/>
    </location>
</feature>
<sequence length="797" mass="89189">MAEKEMSELQKVLLGLESEETNKVNFKELALKCARLWYLFVLGIVLTSGLGFFYLKYASPVYLVKSKILIKDEEKGASLLGGGDLDALDIFGGAKNVDNEIEVLNSISLMERVLTELSLNTTYYTPVFFKNREIYGKQLPIKVVVDKVDSTAYEMDVTVFIKDNNRFELVTEDEEGSVERSEHEFGKKIVKPFGMFTVLALPKITDPEGPKEVHVKFNDIHELAEYYNEEITIEAVNKKASVLWLSLEIPIRDKGKDIINKLVEVYNIEALEDKNEVASNTIQFIDERLTFLTTELSNVEKDVENYKKRNQLTDVSSDAQLFLENASEYNKQLGELEIQLDVLGSIEKYLRESGTQFKLVPSTLSIKDITLMSLIERFNALQLERERLVSTTKSNSLLVQNIEDQLTNLRGNILENLQNIKQGLTITRNNLRGNMAGFKSRIEQIPAIERELLEIKRQQGIKEGLYLYLLQKREESSLSLAAAVSNTRIIDSAMVSKKPVSPKKGLVLSVCVLAGLILPFIGIYISYILDNKVKLRKDIEDATDTPIIGELGHNDSGETLIVSKGNRSPVAELFSLVRSNLQFSTMGRENKVVLITSSMSGEGKTFFSINLSASLAMTGKKVVILGLDLRKPRLMHDLNLPTEFGITNYLVSEKITIDEITVPIEGHPGLSVIGSGPIPPNPVELMTSPKLGYLIEELKSTYDYVILDTAPVGQVADTFNLAPYIDSTIYVVRCGYTLKEQLIIVDDIYRNKKLKSPMVVLNDAVTSNVKGYGYGYGIGYEQAGQKKRKSKVGAQTS</sequence>
<dbReference type="CDD" id="cd05387">
    <property type="entry name" value="BY-kinase"/>
    <property type="match status" value="1"/>
</dbReference>
<keyword evidence="5 13" id="KW-0418">Kinase</keyword>
<evidence type="ECO:0000256" key="6">
    <source>
        <dbReference type="ARBA" id="ARBA00022840"/>
    </source>
</evidence>
<evidence type="ECO:0000256" key="10">
    <source>
        <dbReference type="SAM" id="Phobius"/>
    </source>
</evidence>
<keyword evidence="14" id="KW-1185">Reference proteome</keyword>
<dbReference type="NCBIfam" id="TIGR01007">
    <property type="entry name" value="eps_fam"/>
    <property type="match status" value="1"/>
</dbReference>